<keyword evidence="3" id="KW-1185">Reference proteome</keyword>
<accession>A0A9Q8ZBL9</accession>
<evidence type="ECO:0000256" key="1">
    <source>
        <dbReference type="SAM" id="MobiDB-lite"/>
    </source>
</evidence>
<sequence>MVLYHDDGRVVIEHERYLETEAKRDAGDRRRRYTDQIDVYKQTQRQASTQDVQIIVDPQNFRTLYSGRFDGWGSDFQWIKGFKQKEERTIETPLCRETLILCSSTARDYFLYNPGKNELHLPITYPRVHEKAQSDDQMAYIRADEIEKYILPWVDKVKAHMNDQEHRNNSGDGKPAAFNKVQNKEMRENLTRPGGAMAIEIPNDLLEKIHLYNAMLQLGLPKFVQLPLIDALVSQMSETKLSECHLDTLEITIGRFYSRGVAILDPIVNHFIGTYAHRPLDDRNNPDPRGPRKRKRKPERNPSEERMGGLFRADGTPETRFERDVSLSVKFRYTKRKYLDFAEQKVRRGKLGKDTYVLPPELPVLGHCIKHWSGVRIDGSVAPKRTEFPLNVGLQRKFIRRDVAKPADVEDCEEVLTIRLNRFSAPGTE</sequence>
<name>A0A9Q8ZBL9_CURCL</name>
<dbReference type="AlphaFoldDB" id="A0A9Q8ZBL9"/>
<protein>
    <submittedName>
        <fullName evidence="2">Uncharacterized protein</fullName>
    </submittedName>
</protein>
<dbReference type="EMBL" id="CP089277">
    <property type="protein sequence ID" value="USP78484.1"/>
    <property type="molecule type" value="Genomic_DNA"/>
</dbReference>
<feature type="region of interest" description="Disordered" evidence="1">
    <location>
        <begin position="278"/>
        <end position="315"/>
    </location>
</feature>
<dbReference type="VEuPathDB" id="FungiDB:yc1106_05758"/>
<gene>
    <name evidence="2" type="ORF">yc1106_05758</name>
</gene>
<dbReference type="OrthoDB" id="3798868at2759"/>
<proteinExistence type="predicted"/>
<dbReference type="Proteomes" id="UP001056012">
    <property type="component" value="Chromosome 4"/>
</dbReference>
<organism evidence="2 3">
    <name type="scientific">Curvularia clavata</name>
    <dbReference type="NCBI Taxonomy" id="95742"/>
    <lineage>
        <taxon>Eukaryota</taxon>
        <taxon>Fungi</taxon>
        <taxon>Dikarya</taxon>
        <taxon>Ascomycota</taxon>
        <taxon>Pezizomycotina</taxon>
        <taxon>Dothideomycetes</taxon>
        <taxon>Pleosporomycetidae</taxon>
        <taxon>Pleosporales</taxon>
        <taxon>Pleosporineae</taxon>
        <taxon>Pleosporaceae</taxon>
        <taxon>Curvularia</taxon>
    </lineage>
</organism>
<reference evidence="2" key="1">
    <citation type="submission" date="2021-12" db="EMBL/GenBank/DDBJ databases">
        <title>Curvularia clavata genome.</title>
        <authorList>
            <person name="Cao Y."/>
        </authorList>
    </citation>
    <scope>NUCLEOTIDE SEQUENCE</scope>
    <source>
        <strain evidence="2">Yc1106</strain>
    </source>
</reference>
<evidence type="ECO:0000313" key="2">
    <source>
        <dbReference type="EMBL" id="USP78484.1"/>
    </source>
</evidence>
<feature type="compositionally biased region" description="Basic and acidic residues" evidence="1">
    <location>
        <begin position="278"/>
        <end position="290"/>
    </location>
</feature>
<evidence type="ECO:0000313" key="3">
    <source>
        <dbReference type="Proteomes" id="UP001056012"/>
    </source>
</evidence>